<sequence length="281" mass="32074">MRRKENRSQDVEMGERTPLNRHPGDDPQPNSPSQETEITGETIQPQQLNSRIYTDDEIRENLLLHEAVIEHGKRAYGRLKHLLSFTTVQTVFKKDRSGKTVLQLTIEKEYDDCAKLIIDRSRAWLAQEDGNIETPLHHMIKYDRTKLLKKCLLDKSFPTSELINRKNKESLTAVHYAAENKKHEILAILLQNGGDPQALTNDSFTPLHFASKNGLEKCVALLLDAVRSMNDPQTSKHERTKAYVNSLTSTGHTALMFAAREGFRDICIQLKDTEVNIQCKD</sequence>
<evidence type="ECO:0000313" key="6">
    <source>
        <dbReference type="RefSeq" id="XP_047739813.1"/>
    </source>
</evidence>
<evidence type="ECO:0000256" key="2">
    <source>
        <dbReference type="ARBA" id="ARBA00023043"/>
    </source>
</evidence>
<dbReference type="PROSITE" id="PS50297">
    <property type="entry name" value="ANK_REP_REGION"/>
    <property type="match status" value="1"/>
</dbReference>
<feature type="compositionally biased region" description="Polar residues" evidence="4">
    <location>
        <begin position="31"/>
        <end position="49"/>
    </location>
</feature>
<dbReference type="SMART" id="SM00248">
    <property type="entry name" value="ANK"/>
    <property type="match status" value="5"/>
</dbReference>
<evidence type="ECO:0000256" key="3">
    <source>
        <dbReference type="PROSITE-ProRule" id="PRU00023"/>
    </source>
</evidence>
<gene>
    <name evidence="6" type="primary">LOC125178943</name>
</gene>
<dbReference type="PANTHER" id="PTHR24180">
    <property type="entry name" value="CYCLIN-DEPENDENT KINASE INHIBITOR 2C-RELATED"/>
    <property type="match status" value="1"/>
</dbReference>
<dbReference type="InterPro" id="IPR036770">
    <property type="entry name" value="Ankyrin_rpt-contain_sf"/>
</dbReference>
<keyword evidence="1" id="KW-0677">Repeat</keyword>
<dbReference type="OrthoDB" id="6366928at2759"/>
<organism evidence="5 6">
    <name type="scientific">Hyalella azteca</name>
    <name type="common">Amphipod</name>
    <dbReference type="NCBI Taxonomy" id="294128"/>
    <lineage>
        <taxon>Eukaryota</taxon>
        <taxon>Metazoa</taxon>
        <taxon>Ecdysozoa</taxon>
        <taxon>Arthropoda</taxon>
        <taxon>Crustacea</taxon>
        <taxon>Multicrustacea</taxon>
        <taxon>Malacostraca</taxon>
        <taxon>Eumalacostraca</taxon>
        <taxon>Peracarida</taxon>
        <taxon>Amphipoda</taxon>
        <taxon>Senticaudata</taxon>
        <taxon>Talitrida</taxon>
        <taxon>Talitroidea</taxon>
        <taxon>Hyalellidae</taxon>
        <taxon>Hyalella</taxon>
    </lineage>
</organism>
<protein>
    <submittedName>
        <fullName evidence="6">Serine/threonine-protein phosphatase 6 regulatory ankyrin repeat subunit B-like</fullName>
    </submittedName>
</protein>
<dbReference type="InterPro" id="IPR051637">
    <property type="entry name" value="Ank_repeat_dom-contain_49"/>
</dbReference>
<keyword evidence="2 3" id="KW-0040">ANK repeat</keyword>
<dbReference type="Pfam" id="PF12796">
    <property type="entry name" value="Ank_2"/>
    <property type="match status" value="1"/>
</dbReference>
<evidence type="ECO:0000256" key="1">
    <source>
        <dbReference type="ARBA" id="ARBA00022737"/>
    </source>
</evidence>
<dbReference type="PROSITE" id="PS50088">
    <property type="entry name" value="ANK_REPEAT"/>
    <property type="match status" value="1"/>
</dbReference>
<dbReference type="Gene3D" id="1.25.40.20">
    <property type="entry name" value="Ankyrin repeat-containing domain"/>
    <property type="match status" value="2"/>
</dbReference>
<feature type="compositionally biased region" description="Basic and acidic residues" evidence="4">
    <location>
        <begin position="1"/>
        <end position="15"/>
    </location>
</feature>
<feature type="non-terminal residue" evidence="6">
    <location>
        <position position="281"/>
    </location>
</feature>
<evidence type="ECO:0000313" key="5">
    <source>
        <dbReference type="Proteomes" id="UP000694843"/>
    </source>
</evidence>
<dbReference type="GeneID" id="125178943"/>
<reference evidence="6" key="1">
    <citation type="submission" date="2025-08" db="UniProtKB">
        <authorList>
            <consortium name="RefSeq"/>
        </authorList>
    </citation>
    <scope>IDENTIFICATION</scope>
</reference>
<dbReference type="KEGG" id="hazt:125178943"/>
<dbReference type="RefSeq" id="XP_047739813.1">
    <property type="nucleotide sequence ID" value="XM_047883857.1"/>
</dbReference>
<proteinExistence type="predicted"/>
<dbReference type="PANTHER" id="PTHR24180:SF45">
    <property type="entry name" value="POLY [ADP-RIBOSE] POLYMERASE TANKYRASE"/>
    <property type="match status" value="1"/>
</dbReference>
<dbReference type="InterPro" id="IPR002110">
    <property type="entry name" value="Ankyrin_rpt"/>
</dbReference>
<feature type="region of interest" description="Disordered" evidence="4">
    <location>
        <begin position="1"/>
        <end position="49"/>
    </location>
</feature>
<evidence type="ECO:0000256" key="4">
    <source>
        <dbReference type="SAM" id="MobiDB-lite"/>
    </source>
</evidence>
<name>A0A979FRP4_HYAAZ</name>
<feature type="repeat" description="ANK" evidence="3">
    <location>
        <begin position="169"/>
        <end position="201"/>
    </location>
</feature>
<keyword evidence="5" id="KW-1185">Reference proteome</keyword>
<accession>A0A979FRP4</accession>
<dbReference type="Proteomes" id="UP000694843">
    <property type="component" value="Unplaced"/>
</dbReference>
<dbReference type="AlphaFoldDB" id="A0A979FRP4"/>
<dbReference type="SUPFAM" id="SSF48403">
    <property type="entry name" value="Ankyrin repeat"/>
    <property type="match status" value="1"/>
</dbReference>